<dbReference type="PROSITE" id="PS51257">
    <property type="entry name" value="PROKAR_LIPOPROTEIN"/>
    <property type="match status" value="1"/>
</dbReference>
<sequence>MRDWKKILGGLAMACLLAACQTDDWREARGGIRISLGEASVGVETKSTPEELGKPLTTEFNVRVVKEGGSEIYNGKFPDETIPASAGTYTVTASYGENAGIAWDAPYYEGTTEEPVVVKDGETATATVTCKVANALFSATFPPAEEMEKAYEAYGLKVTVGSTSMTFKPGEMRHIYVKAGSAVKYAFAYTRLSGEEGEAPLTSDELPTAPEAGTHYTIRLTMDDKLGLDISKVDAEEVSISETIPLEWLPAPKVNGFDGRNSVVYTETAAPISAVLAFSGSHTIQDVEFSFEFADAQNQFQALNEKIFKLSELSEEDRTLLNAASIILPTLDGTNKGQFDFTAMTGNLQTNAGAETVNKIKLRVQANNRWSSEAPEAYEIKTVAPKFKVDAYPGNIWTKEFTMNALREEQVESGDFNKLSSDMTYQFSANGSSNWENLGDDLKKGGLTPGTTYYIRGLYRGEVPGDVAEVELYEQFQIPNSSLDEGYTSTNPKRNNPLYIFNGNWIDTRNELTCHSDGANVFYVSKSSTLPINDNGSTVAHMMVIGWGAGNTCDFGKKRNSIINNISSGFVCVGDYDANSNVIKAKEAYIRPTSLTFTYKASPYNGDEYLVEATLLNITDGVETIIGEGKLQSGTSVGSYITQSLDITYNESAKELPISHVKVLFQAGTEEDRDHLEDEFRDFSGWETITAYASAYIIGSQFWLDSFKFNYDK</sequence>
<reference evidence="1" key="1">
    <citation type="journal article" date="2021" name="PeerJ">
        <title>Extensive microbial diversity within the chicken gut microbiome revealed by metagenomics and culture.</title>
        <authorList>
            <person name="Gilroy R."/>
            <person name="Ravi A."/>
            <person name="Getino M."/>
            <person name="Pursley I."/>
            <person name="Horton D.L."/>
            <person name="Alikhan N.F."/>
            <person name="Baker D."/>
            <person name="Gharbi K."/>
            <person name="Hall N."/>
            <person name="Watson M."/>
            <person name="Adriaenssens E.M."/>
            <person name="Foster-Nyarko E."/>
            <person name="Jarju S."/>
            <person name="Secka A."/>
            <person name="Antonio M."/>
            <person name="Oren A."/>
            <person name="Chaudhuri R.R."/>
            <person name="La Ragione R."/>
            <person name="Hildebrand F."/>
            <person name="Pallen M.J."/>
        </authorList>
    </citation>
    <scope>NUCLEOTIDE SEQUENCE</scope>
    <source>
        <strain evidence="1">ChiHecec2B26-12326</strain>
    </source>
</reference>
<evidence type="ECO:0000313" key="2">
    <source>
        <dbReference type="Proteomes" id="UP000823847"/>
    </source>
</evidence>
<evidence type="ECO:0000313" key="1">
    <source>
        <dbReference type="EMBL" id="HIX85639.1"/>
    </source>
</evidence>
<dbReference type="Pfam" id="PF14900">
    <property type="entry name" value="DUF4493"/>
    <property type="match status" value="1"/>
</dbReference>
<protein>
    <submittedName>
        <fullName evidence="1">DUF4493 domain-containing protein</fullName>
    </submittedName>
</protein>
<dbReference type="AlphaFoldDB" id="A0A9D1XT99"/>
<dbReference type="EMBL" id="DXEN01000017">
    <property type="protein sequence ID" value="HIX85639.1"/>
    <property type="molecule type" value="Genomic_DNA"/>
</dbReference>
<organism evidence="1 2">
    <name type="scientific">Candidatus Parabacteroides intestinigallinarum</name>
    <dbReference type="NCBI Taxonomy" id="2838722"/>
    <lineage>
        <taxon>Bacteria</taxon>
        <taxon>Pseudomonadati</taxon>
        <taxon>Bacteroidota</taxon>
        <taxon>Bacteroidia</taxon>
        <taxon>Bacteroidales</taxon>
        <taxon>Tannerellaceae</taxon>
        <taxon>Parabacteroides</taxon>
    </lineage>
</organism>
<comment type="caution">
    <text evidence="1">The sequence shown here is derived from an EMBL/GenBank/DDBJ whole genome shotgun (WGS) entry which is preliminary data.</text>
</comment>
<gene>
    <name evidence="1" type="ORF">H9848_03375</name>
</gene>
<accession>A0A9D1XT99</accession>
<dbReference type="Proteomes" id="UP000823847">
    <property type="component" value="Unassembled WGS sequence"/>
</dbReference>
<dbReference type="InterPro" id="IPR027840">
    <property type="entry name" value="DUF4493"/>
</dbReference>
<reference evidence="1" key="2">
    <citation type="submission" date="2021-04" db="EMBL/GenBank/DDBJ databases">
        <authorList>
            <person name="Gilroy R."/>
        </authorList>
    </citation>
    <scope>NUCLEOTIDE SEQUENCE</scope>
    <source>
        <strain evidence="1">ChiHecec2B26-12326</strain>
    </source>
</reference>
<proteinExistence type="predicted"/>
<name>A0A9D1XT99_9BACT</name>